<dbReference type="InterPro" id="IPR029035">
    <property type="entry name" value="DHS-like_NAD/FAD-binding_dom"/>
</dbReference>
<dbReference type="InterPro" id="IPR003000">
    <property type="entry name" value="Sirtuin"/>
</dbReference>
<dbReference type="Gene3D" id="3.30.1600.10">
    <property type="entry name" value="SIR2/SIRT2 'Small Domain"/>
    <property type="match status" value="1"/>
</dbReference>
<keyword evidence="4" id="KW-0479">Metal-binding</keyword>
<dbReference type="InterPro" id="IPR050134">
    <property type="entry name" value="NAD-dep_sirtuin_deacylases"/>
</dbReference>
<dbReference type="Gene3D" id="3.40.50.1220">
    <property type="entry name" value="TPP-binding domain"/>
    <property type="match status" value="1"/>
</dbReference>
<dbReference type="EC" id="2.3.1.286" evidence="1"/>
<dbReference type="PANTHER" id="PTHR11085">
    <property type="entry name" value="NAD-DEPENDENT PROTEIN DEACYLASE SIRTUIN-5, MITOCHONDRIAL-RELATED"/>
    <property type="match status" value="1"/>
</dbReference>
<organism evidence="7 8">
    <name type="scientific">Sphaerisporangium corydalis</name>
    <dbReference type="NCBI Taxonomy" id="1441875"/>
    <lineage>
        <taxon>Bacteria</taxon>
        <taxon>Bacillati</taxon>
        <taxon>Actinomycetota</taxon>
        <taxon>Actinomycetes</taxon>
        <taxon>Streptosporangiales</taxon>
        <taxon>Streptosporangiaceae</taxon>
        <taxon>Sphaerisporangium</taxon>
    </lineage>
</organism>
<evidence type="ECO:0000256" key="1">
    <source>
        <dbReference type="ARBA" id="ARBA00012928"/>
    </source>
</evidence>
<reference evidence="8" key="1">
    <citation type="journal article" date="2019" name="Int. J. Syst. Evol. Microbiol.">
        <title>The Global Catalogue of Microorganisms (GCM) 10K type strain sequencing project: providing services to taxonomists for standard genome sequencing and annotation.</title>
        <authorList>
            <consortium name="The Broad Institute Genomics Platform"/>
            <consortium name="The Broad Institute Genome Sequencing Center for Infectious Disease"/>
            <person name="Wu L."/>
            <person name="Ma J."/>
        </authorList>
    </citation>
    <scope>NUCLEOTIDE SEQUENCE [LARGE SCALE GENOMIC DNA]</scope>
    <source>
        <strain evidence="8">CCUG 49560</strain>
    </source>
</reference>
<evidence type="ECO:0000313" key="8">
    <source>
        <dbReference type="Proteomes" id="UP001595891"/>
    </source>
</evidence>
<dbReference type="InterPro" id="IPR026591">
    <property type="entry name" value="Sirtuin_cat_small_dom_sf"/>
</dbReference>
<feature type="domain" description="Deacetylase sirtuin-type" evidence="6">
    <location>
        <begin position="45"/>
        <end position="298"/>
    </location>
</feature>
<evidence type="ECO:0000256" key="3">
    <source>
        <dbReference type="ARBA" id="ARBA00023027"/>
    </source>
</evidence>
<evidence type="ECO:0000259" key="6">
    <source>
        <dbReference type="PROSITE" id="PS50305"/>
    </source>
</evidence>
<accession>A0ABV9EG63</accession>
<evidence type="ECO:0000256" key="5">
    <source>
        <dbReference type="SAM" id="MobiDB-lite"/>
    </source>
</evidence>
<dbReference type="Pfam" id="PF02146">
    <property type="entry name" value="SIR2"/>
    <property type="match status" value="1"/>
</dbReference>
<keyword evidence="8" id="KW-1185">Reference proteome</keyword>
<feature type="region of interest" description="Disordered" evidence="5">
    <location>
        <begin position="1"/>
        <end position="42"/>
    </location>
</feature>
<gene>
    <name evidence="7" type="ORF">ACFO8L_14135</name>
</gene>
<dbReference type="Proteomes" id="UP001595891">
    <property type="component" value="Unassembled WGS sequence"/>
</dbReference>
<dbReference type="SUPFAM" id="SSF52467">
    <property type="entry name" value="DHS-like NAD/FAD-binding domain"/>
    <property type="match status" value="1"/>
</dbReference>
<name>A0ABV9EG63_9ACTN</name>
<sequence>MRDISRTPSDGVQETPPARTPAAAGASENVPAGTPAVTGAPGNVPAGTPVAIPDWARGVGTLVVLSGAGISTDSGIQDFRGPSGYWTLNPDAPRKHTYQAFLADPELRGRYWRSRYEHPIWGAEPNPGHLAVASLTGSGVDTTVVTQNTDGLHQRAGTPADRVIELHGTMHEVMCVACGHRFPTVDALARIEAGEAAPGCPQCGGITKTASTMFGQTMSPEVFARAERAVTTCDLLLAVGTTLTIEPAGSLCAKAVHAGAALVIVNWDPTPYDGIATDIIRDPLSEGLPRVARWLRAATTPSGTGPVPGGPGGREVARLWRAAEEYGLGLSGEVVAGAVTTAVLCGAADEEQALASLEHISALRDPATRTRVARWLREAYPPSGPPPYWDDSLPGPVTEELSPSPYWDDSLPDPVAEELVAAVATPRFLLRMFMGTTEEQERRALTVLARAAATRPGSRARLTELLSVLPGLSPTAVGVALSGGHPAPLAEALTSLARNAALPAELLDSVPPGTTVLGEFPVLLAADLVGAYERRLERYPESAPRGLAKMLVELAGRLADLGRAEEALAAARRAVEVAEGLAEPQDLPARAAAAVRRATDLARQGSGDLPETGA</sequence>
<feature type="binding site" evidence="4">
    <location>
        <position position="200"/>
    </location>
    <ligand>
        <name>Zn(2+)</name>
        <dbReference type="ChEBI" id="CHEBI:29105"/>
    </ligand>
</feature>
<proteinExistence type="predicted"/>
<dbReference type="CDD" id="cd01407">
    <property type="entry name" value="SIR2-fam"/>
    <property type="match status" value="1"/>
</dbReference>
<feature type="binding site" evidence="4">
    <location>
        <position position="175"/>
    </location>
    <ligand>
        <name>Zn(2+)</name>
        <dbReference type="ChEBI" id="CHEBI:29105"/>
    </ligand>
</feature>
<keyword evidence="4" id="KW-0862">Zinc</keyword>
<dbReference type="RefSeq" id="WP_262844928.1">
    <property type="nucleotide sequence ID" value="NZ_JANZYP010000035.1"/>
</dbReference>
<keyword evidence="2" id="KW-0808">Transferase</keyword>
<feature type="binding site" evidence="4">
    <location>
        <position position="178"/>
    </location>
    <ligand>
        <name>Zn(2+)</name>
        <dbReference type="ChEBI" id="CHEBI:29105"/>
    </ligand>
</feature>
<dbReference type="PROSITE" id="PS50305">
    <property type="entry name" value="SIRTUIN"/>
    <property type="match status" value="1"/>
</dbReference>
<protein>
    <recommendedName>
        <fullName evidence="1">protein acetyllysine N-acetyltransferase</fullName>
        <ecNumber evidence="1">2.3.1.286</ecNumber>
    </recommendedName>
</protein>
<feature type="compositionally biased region" description="Polar residues" evidence="5">
    <location>
        <begin position="1"/>
        <end position="12"/>
    </location>
</feature>
<dbReference type="EMBL" id="JBHSFN010000007">
    <property type="protein sequence ID" value="MFC4587229.1"/>
    <property type="molecule type" value="Genomic_DNA"/>
</dbReference>
<feature type="binding site" evidence="4">
    <location>
        <position position="203"/>
    </location>
    <ligand>
        <name>Zn(2+)</name>
        <dbReference type="ChEBI" id="CHEBI:29105"/>
    </ligand>
</feature>
<feature type="compositionally biased region" description="Low complexity" evidence="5">
    <location>
        <begin position="15"/>
        <end position="26"/>
    </location>
</feature>
<evidence type="ECO:0000256" key="2">
    <source>
        <dbReference type="ARBA" id="ARBA00022679"/>
    </source>
</evidence>
<keyword evidence="3" id="KW-0520">NAD</keyword>
<comment type="caution">
    <text evidence="7">The sequence shown here is derived from an EMBL/GenBank/DDBJ whole genome shotgun (WGS) entry which is preliminary data.</text>
</comment>
<dbReference type="PANTHER" id="PTHR11085:SF4">
    <property type="entry name" value="NAD-DEPENDENT PROTEIN DEACYLASE"/>
    <property type="match status" value="1"/>
</dbReference>
<dbReference type="InterPro" id="IPR026590">
    <property type="entry name" value="Ssirtuin_cat_dom"/>
</dbReference>
<evidence type="ECO:0000313" key="7">
    <source>
        <dbReference type="EMBL" id="MFC4587229.1"/>
    </source>
</evidence>
<evidence type="ECO:0000256" key="4">
    <source>
        <dbReference type="PROSITE-ProRule" id="PRU00236"/>
    </source>
</evidence>
<feature type="active site" description="Proton acceptor" evidence="4">
    <location>
        <position position="167"/>
    </location>
</feature>